<evidence type="ECO:0000313" key="1">
    <source>
        <dbReference type="EMBL" id="ASV77094.1"/>
    </source>
</evidence>
<keyword evidence="2" id="KW-1185">Reference proteome</keyword>
<evidence type="ECO:0000313" key="2">
    <source>
        <dbReference type="Proteomes" id="UP000215086"/>
    </source>
</evidence>
<accession>A0A286RM95</accession>
<proteinExistence type="predicted"/>
<gene>
    <name evidence="1" type="ORF">THTE_4493</name>
</gene>
<protein>
    <submittedName>
        <fullName evidence="1">Uncharacterized protein</fullName>
    </submittedName>
</protein>
<dbReference type="Proteomes" id="UP000215086">
    <property type="component" value="Chromosome"/>
</dbReference>
<dbReference type="AlphaFoldDB" id="A0A286RM95"/>
<sequence>MREKFAGKNWRCNLPAGPGRVQGNFQRAQDADESREMRATACTVSHGGDGICFYWSVACQPG</sequence>
<organism evidence="1 2">
    <name type="scientific">Thermogutta terrifontis</name>
    <dbReference type="NCBI Taxonomy" id="1331910"/>
    <lineage>
        <taxon>Bacteria</taxon>
        <taxon>Pseudomonadati</taxon>
        <taxon>Planctomycetota</taxon>
        <taxon>Planctomycetia</taxon>
        <taxon>Pirellulales</taxon>
        <taxon>Thermoguttaceae</taxon>
        <taxon>Thermogutta</taxon>
    </lineage>
</organism>
<reference evidence="1 2" key="1">
    <citation type="journal article" name="Front. Microbiol.">
        <title>Sugar Metabolism of the First Thermophilic Planctomycete Thermogutta terrifontis: Comparative Genomic and Transcriptomic Approaches.</title>
        <authorList>
            <person name="Elcheninov A.G."/>
            <person name="Menzel P."/>
            <person name="Gudbergsdottir S.R."/>
            <person name="Slesarev A.I."/>
            <person name="Kadnikov V.V."/>
            <person name="Krogh A."/>
            <person name="Bonch-Osmolovskaya E.A."/>
            <person name="Peng X."/>
            <person name="Kublanov I.V."/>
        </authorList>
    </citation>
    <scope>NUCLEOTIDE SEQUENCE [LARGE SCALE GENOMIC DNA]</scope>
    <source>
        <strain evidence="1 2">R1</strain>
    </source>
</reference>
<dbReference type="EMBL" id="CP018477">
    <property type="protein sequence ID" value="ASV77094.1"/>
    <property type="molecule type" value="Genomic_DNA"/>
</dbReference>
<dbReference type="KEGG" id="ttf:THTE_4493"/>
<name>A0A286RM95_9BACT</name>